<protein>
    <submittedName>
        <fullName evidence="1">Uncharacterized protein</fullName>
    </submittedName>
</protein>
<name>A0ACC0KWG5_CHOFU</name>
<reference evidence="1 2" key="1">
    <citation type="journal article" date="2022" name="Genome Biol. Evol.">
        <title>The Spruce Budworm Genome: Reconstructing the Evolutionary History of Antifreeze Proteins.</title>
        <authorList>
            <person name="Beliveau C."/>
            <person name="Gagne P."/>
            <person name="Picq S."/>
            <person name="Vernygora O."/>
            <person name="Keeling C.I."/>
            <person name="Pinkney K."/>
            <person name="Doucet D."/>
            <person name="Wen F."/>
            <person name="Johnston J.S."/>
            <person name="Maaroufi H."/>
            <person name="Boyle B."/>
            <person name="Laroche J."/>
            <person name="Dewar K."/>
            <person name="Juretic N."/>
            <person name="Blackburn G."/>
            <person name="Nisole A."/>
            <person name="Brunet B."/>
            <person name="Brandao M."/>
            <person name="Lumley L."/>
            <person name="Duan J."/>
            <person name="Quan G."/>
            <person name="Lucarotti C.J."/>
            <person name="Roe A.D."/>
            <person name="Sperling F.A.H."/>
            <person name="Levesque R.C."/>
            <person name="Cusson M."/>
        </authorList>
    </citation>
    <scope>NUCLEOTIDE SEQUENCE [LARGE SCALE GENOMIC DNA]</scope>
    <source>
        <strain evidence="1">Glfc:IPQL:Cfum</strain>
    </source>
</reference>
<sequence>MENPEPKWVSERMWLDMQQLASVPTMRAFVLDFPNQTKHFKTYYDAMNPHKLQYPKPLDTQLDAFQKLLVLKCLRPDKLVPGLQNCHLSPSWMPVLELNVEHIQPELVHKDFRLWLTAMPSPNFPVALLQNGYKMTVEPPRGIKANLLKAYMNQVPDFVDFFNSSDSKWLLFSLCLFHGVVLERRKFGPLGFNIPYEFTDGDLRISISQLHMFLMLTYVAGHINYGGRVTDDWDRRCLLCLLGDYYSTAVLSEKYYFDENGSYKQQHPSTNVEDYTKYIRSLPLNDDPSLFGLHSNANISYAMSETLTCLTILRNLQPKEATGGGGLSAEEMTEMAAKDILKVLPPSLDIKLISTTDLLKALKGLVVMSEALESMSGSLSRNTVPVMWSSKAYPSLKPLAAWVKDLCLRVKFMQEWADTGIPKVFWISGFYFPQAFLTGALQNYARKHVIAIDTVGYGFEALAGAPAKKPDDGCCVRGLYLEGARWNMGDMSLEESRPKELYTEMAIIYMKPEVYHKLQSGLYECPTYKTLLRAGTLSTTGHSTNYVMTIELVTHKPQAHWIKRGVALFCALDY</sequence>
<organism evidence="1 2">
    <name type="scientific">Choristoneura fumiferana</name>
    <name type="common">Spruce budworm moth</name>
    <name type="synonym">Archips fumiferana</name>
    <dbReference type="NCBI Taxonomy" id="7141"/>
    <lineage>
        <taxon>Eukaryota</taxon>
        <taxon>Metazoa</taxon>
        <taxon>Ecdysozoa</taxon>
        <taxon>Arthropoda</taxon>
        <taxon>Hexapoda</taxon>
        <taxon>Insecta</taxon>
        <taxon>Pterygota</taxon>
        <taxon>Neoptera</taxon>
        <taxon>Endopterygota</taxon>
        <taxon>Lepidoptera</taxon>
        <taxon>Glossata</taxon>
        <taxon>Ditrysia</taxon>
        <taxon>Tortricoidea</taxon>
        <taxon>Tortricidae</taxon>
        <taxon>Tortricinae</taxon>
        <taxon>Choristoneura</taxon>
    </lineage>
</organism>
<gene>
    <name evidence="1" type="ORF">MSG28_009050</name>
</gene>
<keyword evidence="2" id="KW-1185">Reference proteome</keyword>
<accession>A0ACC0KWG5</accession>
<evidence type="ECO:0000313" key="2">
    <source>
        <dbReference type="Proteomes" id="UP001064048"/>
    </source>
</evidence>
<dbReference type="EMBL" id="CM046115">
    <property type="protein sequence ID" value="KAI8440699.1"/>
    <property type="molecule type" value="Genomic_DNA"/>
</dbReference>
<evidence type="ECO:0000313" key="1">
    <source>
        <dbReference type="EMBL" id="KAI8440699.1"/>
    </source>
</evidence>
<dbReference type="Proteomes" id="UP001064048">
    <property type="component" value="Chromosome 15"/>
</dbReference>
<comment type="caution">
    <text evidence="1">The sequence shown here is derived from an EMBL/GenBank/DDBJ whole genome shotgun (WGS) entry which is preliminary data.</text>
</comment>
<proteinExistence type="predicted"/>